<evidence type="ECO:0000259" key="2">
    <source>
        <dbReference type="PROSITE" id="PS50883"/>
    </source>
</evidence>
<evidence type="ECO:0000259" key="4">
    <source>
        <dbReference type="PROSITE" id="PS50887"/>
    </source>
</evidence>
<keyword evidence="6" id="KW-1185">Reference proteome</keyword>
<dbReference type="Gene3D" id="6.10.340.10">
    <property type="match status" value="1"/>
</dbReference>
<dbReference type="OrthoDB" id="8553030at2"/>
<dbReference type="EMBL" id="APNK01000040">
    <property type="protein sequence ID" value="KEZ76076.1"/>
    <property type="molecule type" value="Genomic_DNA"/>
</dbReference>
<dbReference type="Pfam" id="PF00563">
    <property type="entry name" value="EAL"/>
    <property type="match status" value="1"/>
</dbReference>
<dbReference type="InterPro" id="IPR052155">
    <property type="entry name" value="Biofilm_reg_signaling"/>
</dbReference>
<dbReference type="SMART" id="SM00267">
    <property type="entry name" value="GGDEF"/>
    <property type="match status" value="1"/>
</dbReference>
<dbReference type="InterPro" id="IPR029016">
    <property type="entry name" value="GAF-like_dom_sf"/>
</dbReference>
<evidence type="ECO:0000313" key="5">
    <source>
        <dbReference type="EMBL" id="KEZ76076.1"/>
    </source>
</evidence>
<dbReference type="SUPFAM" id="SSF158472">
    <property type="entry name" value="HAMP domain-like"/>
    <property type="match status" value="1"/>
</dbReference>
<dbReference type="InterPro" id="IPR001633">
    <property type="entry name" value="EAL_dom"/>
</dbReference>
<feature type="transmembrane region" description="Helical" evidence="1">
    <location>
        <begin position="16"/>
        <end position="37"/>
    </location>
</feature>
<feature type="transmembrane region" description="Helical" evidence="1">
    <location>
        <begin position="253"/>
        <end position="276"/>
    </location>
</feature>
<protein>
    <submittedName>
        <fullName evidence="5">Diguanylate cyclase/phosphodiesterase</fullName>
    </submittedName>
</protein>
<dbReference type="InterPro" id="IPR003660">
    <property type="entry name" value="HAMP_dom"/>
</dbReference>
<comment type="caution">
    <text evidence="5">The sequence shown here is derived from an EMBL/GenBank/DDBJ whole genome shotgun (WGS) entry which is preliminary data.</text>
</comment>
<dbReference type="InterPro" id="IPR043128">
    <property type="entry name" value="Rev_trsase/Diguanyl_cyclase"/>
</dbReference>
<keyword evidence="1" id="KW-0472">Membrane</keyword>
<dbReference type="eggNOG" id="COG5001">
    <property type="taxonomic scope" value="Bacteria"/>
</dbReference>
<proteinExistence type="predicted"/>
<dbReference type="GO" id="GO:0007165">
    <property type="term" value="P:signal transduction"/>
    <property type="evidence" value="ECO:0007669"/>
    <property type="project" value="InterPro"/>
</dbReference>
<dbReference type="CDD" id="cd01949">
    <property type="entry name" value="GGDEF"/>
    <property type="match status" value="1"/>
</dbReference>
<dbReference type="InterPro" id="IPR000160">
    <property type="entry name" value="GGDEF_dom"/>
</dbReference>
<keyword evidence="1" id="KW-0812">Transmembrane</keyword>
<feature type="domain" description="GGDEF" evidence="4">
    <location>
        <begin position="525"/>
        <end position="658"/>
    </location>
</feature>
<dbReference type="Proteomes" id="UP000028302">
    <property type="component" value="Unassembled WGS sequence"/>
</dbReference>
<dbReference type="SUPFAM" id="SSF141868">
    <property type="entry name" value="EAL domain-like"/>
    <property type="match status" value="1"/>
</dbReference>
<evidence type="ECO:0000256" key="1">
    <source>
        <dbReference type="SAM" id="Phobius"/>
    </source>
</evidence>
<dbReference type="SMART" id="SM00052">
    <property type="entry name" value="EAL"/>
    <property type="match status" value="1"/>
</dbReference>
<dbReference type="AlphaFoldDB" id="A0A084IH92"/>
<dbReference type="GO" id="GO:0016020">
    <property type="term" value="C:membrane"/>
    <property type="evidence" value="ECO:0007669"/>
    <property type="project" value="InterPro"/>
</dbReference>
<dbReference type="InterPro" id="IPR029787">
    <property type="entry name" value="Nucleotide_cyclase"/>
</dbReference>
<dbReference type="Gene3D" id="3.30.450.40">
    <property type="match status" value="1"/>
</dbReference>
<gene>
    <name evidence="5" type="ORF">C41B8_16719</name>
</gene>
<dbReference type="Pfam" id="PF00990">
    <property type="entry name" value="GGDEF"/>
    <property type="match status" value="1"/>
</dbReference>
<dbReference type="Gene3D" id="3.20.20.450">
    <property type="entry name" value="EAL domain"/>
    <property type="match status" value="1"/>
</dbReference>
<dbReference type="SUPFAM" id="SSF55073">
    <property type="entry name" value="Nucleotide cyclase"/>
    <property type="match status" value="1"/>
</dbReference>
<dbReference type="SMART" id="SM00304">
    <property type="entry name" value="HAMP"/>
    <property type="match status" value="1"/>
</dbReference>
<name>A0A084IH92_SALHC</name>
<accession>A0A084IH92</accession>
<feature type="domain" description="HAMP" evidence="3">
    <location>
        <begin position="277"/>
        <end position="329"/>
    </location>
</feature>
<dbReference type="PANTHER" id="PTHR44757:SF2">
    <property type="entry name" value="BIOFILM ARCHITECTURE MAINTENANCE PROTEIN MBAA"/>
    <property type="match status" value="1"/>
</dbReference>
<dbReference type="RefSeq" id="WP_051883701.1">
    <property type="nucleotide sequence ID" value="NZ_APNK01000040.1"/>
</dbReference>
<reference evidence="5 6" key="1">
    <citation type="submission" date="2013-03" db="EMBL/GenBank/DDBJ databases">
        <title>Salinisphaera hydrothermalis C41B8 Genome Sequencing.</title>
        <authorList>
            <person name="Li C."/>
            <person name="Lai Q."/>
            <person name="Shao Z."/>
        </authorList>
    </citation>
    <scope>NUCLEOTIDE SEQUENCE [LARGE SCALE GENOMIC DNA]</scope>
    <source>
        <strain evidence="5 6">C41B8</strain>
    </source>
</reference>
<dbReference type="PANTHER" id="PTHR44757">
    <property type="entry name" value="DIGUANYLATE CYCLASE DGCP"/>
    <property type="match status" value="1"/>
</dbReference>
<dbReference type="PROSITE" id="PS50883">
    <property type="entry name" value="EAL"/>
    <property type="match status" value="1"/>
</dbReference>
<evidence type="ECO:0000313" key="6">
    <source>
        <dbReference type="Proteomes" id="UP000028302"/>
    </source>
</evidence>
<evidence type="ECO:0000259" key="3">
    <source>
        <dbReference type="PROSITE" id="PS50885"/>
    </source>
</evidence>
<dbReference type="SUPFAM" id="SSF55781">
    <property type="entry name" value="GAF domain-like"/>
    <property type="match status" value="1"/>
</dbReference>
<dbReference type="CDD" id="cd06225">
    <property type="entry name" value="HAMP"/>
    <property type="match status" value="1"/>
</dbReference>
<dbReference type="PROSITE" id="PS50885">
    <property type="entry name" value="HAMP"/>
    <property type="match status" value="1"/>
</dbReference>
<dbReference type="InterPro" id="IPR035919">
    <property type="entry name" value="EAL_sf"/>
</dbReference>
<feature type="domain" description="EAL" evidence="2">
    <location>
        <begin position="667"/>
        <end position="923"/>
    </location>
</feature>
<keyword evidence="1" id="KW-1133">Transmembrane helix</keyword>
<dbReference type="PROSITE" id="PS50887">
    <property type="entry name" value="GGDEF"/>
    <property type="match status" value="1"/>
</dbReference>
<organism evidence="5 6">
    <name type="scientific">Salinisphaera hydrothermalis (strain C41B8)</name>
    <dbReference type="NCBI Taxonomy" id="1304275"/>
    <lineage>
        <taxon>Bacteria</taxon>
        <taxon>Pseudomonadati</taxon>
        <taxon>Pseudomonadota</taxon>
        <taxon>Gammaproteobacteria</taxon>
        <taxon>Salinisphaerales</taxon>
        <taxon>Salinisphaeraceae</taxon>
        <taxon>Salinisphaera</taxon>
    </lineage>
</organism>
<dbReference type="Pfam" id="PF00672">
    <property type="entry name" value="HAMP"/>
    <property type="match status" value="1"/>
</dbReference>
<dbReference type="CDD" id="cd01948">
    <property type="entry name" value="EAL"/>
    <property type="match status" value="1"/>
</dbReference>
<dbReference type="PATRIC" id="fig|1304275.5.peg.3424"/>
<dbReference type="Gene3D" id="3.30.70.270">
    <property type="match status" value="1"/>
</dbReference>
<dbReference type="STRING" id="1304275.C41B8_16719"/>
<sequence length="938" mass="103750">MRLTLAAFRGMFARRLFLRFMIAAGVPVLILGPLAYFNISQVMLDQASGRLRQSSRNEGMAILDRLSMAADRLRYFGLWKDDTQRESNSPFTAIAYISGEGRAMRVDQVRGQLSDRNFRALARRARRQTDKPVVDVVSPGVVDMAVTVGQGRHTGVAIGRLALDNILGGVGTWPTRTRFCVFTVERGQSLNCPDARHVFIVTSNPDRTRVRLGSESMLFTHWDLFLQSSFQSPMWRIVALQPMRYVGRSAHTFYWLMPLLLLLSLLFAGLVGLMQIRRVSGPLRKLHSGVQAIARGEFDTRVDIDSRDEFESLANSINGMAARLGMQFHMLDTLAAVDRHILAASDVGDVLERILAQMPRIVTAQAVGLIALDPDLPYVADSYRCRTRTGAPIEIARVALGDAGLKQQEATPSVWQAHADAPVPAPLRHIAELGVARVDVLPARDQGRLWALLLLGYDEHSVPVENDRRQAEAVADRMAVALAASHRSEQLYRQAHFDALTGLPNRQLFMDRADTQQAHARQDERGFAVLFVDLDRFKNVNDAAGHSAGDGLLRLAGERIHGILRDIDTAARWGGDEFVVLLSDVERIEEVARVCEHLIAVLSEPYTVASIEYRVGASIGIAMYPGDGDTVEQLLANADAAMYEAKAAGRGCHVFFEDRMNETIRRRIQLERELRQALAEDQFFLHYQPLICPETGDIGGAEALLRWQHPERGVVSPGEFVPALEESGLIVEAGEWVLREATRQMAAGFGADGRAPARVMVNVSPRQFWAPGFLVAVDSALAESGIDPACLEIEITENLLLADLDAASRIAHALRARGIHLAMDDFGTGYSSLSYLRELPVDTVKIDRVFAQGAEVAGSEAATMVDAMIRMLHALGRRVVVEGIENAGQYSFVREAGADLAQGFYMSRPVLPAQLYDYHRPELPRCRERAADTSRARR</sequence>
<dbReference type="NCBIfam" id="TIGR00254">
    <property type="entry name" value="GGDEF"/>
    <property type="match status" value="1"/>
</dbReference>